<evidence type="ECO:0000256" key="11">
    <source>
        <dbReference type="ARBA" id="ARBA00022989"/>
    </source>
</evidence>
<dbReference type="FunFam" id="3.30.430.20:FF:000006">
    <property type="entry name" value="Receptor-like serine-threonine protein kinase"/>
    <property type="match status" value="1"/>
</dbReference>
<comment type="subcellular location">
    <subcellularLocation>
        <location evidence="1">Membrane</location>
        <topology evidence="1">Single-pass membrane protein</topology>
    </subcellularLocation>
</comment>
<dbReference type="GO" id="GO:0005524">
    <property type="term" value="F:ATP binding"/>
    <property type="evidence" value="ECO:0007669"/>
    <property type="project" value="UniProtKB-UniRule"/>
</dbReference>
<evidence type="ECO:0000256" key="3">
    <source>
        <dbReference type="ARBA" id="ARBA00022679"/>
    </source>
</evidence>
<dbReference type="PROSITE" id="PS00107">
    <property type="entry name" value="PROTEIN_KINASE_ATP"/>
    <property type="match status" value="1"/>
</dbReference>
<dbReference type="Gene3D" id="1.10.510.10">
    <property type="entry name" value="Transferase(Phosphotransferase) domain 1"/>
    <property type="match status" value="1"/>
</dbReference>
<dbReference type="Pfam" id="PF07714">
    <property type="entry name" value="PK_Tyr_Ser-Thr"/>
    <property type="match status" value="1"/>
</dbReference>
<evidence type="ECO:0000256" key="4">
    <source>
        <dbReference type="ARBA" id="ARBA00022692"/>
    </source>
</evidence>
<evidence type="ECO:0000256" key="1">
    <source>
        <dbReference type="ARBA" id="ARBA00004167"/>
    </source>
</evidence>
<evidence type="ECO:0000256" key="14">
    <source>
        <dbReference type="ARBA" id="ARBA00023180"/>
    </source>
</evidence>
<dbReference type="STRING" id="65489.A0A0D3GS22"/>
<dbReference type="InterPro" id="IPR011009">
    <property type="entry name" value="Kinase-like_dom_sf"/>
</dbReference>
<evidence type="ECO:0000256" key="5">
    <source>
        <dbReference type="ARBA" id="ARBA00022729"/>
    </source>
</evidence>
<keyword evidence="2" id="KW-0723">Serine/threonine-protein kinase</keyword>
<feature type="signal peptide" evidence="18">
    <location>
        <begin position="1"/>
        <end position="34"/>
    </location>
</feature>
<dbReference type="FunFam" id="3.30.200.20:FF:000142">
    <property type="entry name" value="Cysteine-rich receptor-like protein kinase 10"/>
    <property type="match status" value="1"/>
</dbReference>
<evidence type="ECO:0000256" key="10">
    <source>
        <dbReference type="ARBA" id="ARBA00022840"/>
    </source>
</evidence>
<keyword evidence="12 17" id="KW-0472">Membrane</keyword>
<keyword evidence="10 15" id="KW-0067">ATP-binding</keyword>
<dbReference type="InterPro" id="IPR038408">
    <property type="entry name" value="GNK2_sf"/>
</dbReference>
<keyword evidence="5 18" id="KW-0732">Signal</keyword>
<evidence type="ECO:0000256" key="17">
    <source>
        <dbReference type="SAM" id="Phobius"/>
    </source>
</evidence>
<feature type="chain" id="PRO_5002263162" description="Cysteine-rich receptor-like protein kinase" evidence="18">
    <location>
        <begin position="35"/>
        <end position="698"/>
    </location>
</feature>
<dbReference type="PaxDb" id="65489-OBART07G17560.1"/>
<dbReference type="Gene3D" id="3.30.430.20">
    <property type="entry name" value="Gnk2 domain, C-X8-C-X2-C motif"/>
    <property type="match status" value="2"/>
</dbReference>
<dbReference type="HOGENOM" id="CLU_000288_35_7_1"/>
<feature type="region of interest" description="Disordered" evidence="16">
    <location>
        <begin position="661"/>
        <end position="685"/>
    </location>
</feature>
<keyword evidence="13" id="KW-1015">Disulfide bond</keyword>
<dbReference type="InterPro" id="IPR000719">
    <property type="entry name" value="Prot_kinase_dom"/>
</dbReference>
<evidence type="ECO:0000256" key="12">
    <source>
        <dbReference type="ARBA" id="ARBA00023136"/>
    </source>
</evidence>
<dbReference type="InterPro" id="IPR001245">
    <property type="entry name" value="Ser-Thr/Tyr_kinase_cat_dom"/>
</dbReference>
<feature type="transmembrane region" description="Helical" evidence="17">
    <location>
        <begin position="301"/>
        <end position="323"/>
    </location>
</feature>
<feature type="domain" description="Gnk2-homologous" evidence="20">
    <location>
        <begin position="41"/>
        <end position="145"/>
    </location>
</feature>
<dbReference type="InterPro" id="IPR008271">
    <property type="entry name" value="Ser/Thr_kinase_AS"/>
</dbReference>
<proteinExistence type="predicted"/>
<keyword evidence="9" id="KW-0611">Plant defense</keyword>
<dbReference type="PROSITE" id="PS50011">
    <property type="entry name" value="PROTEIN_KINASE_DOM"/>
    <property type="match status" value="1"/>
</dbReference>
<feature type="domain" description="Protein kinase" evidence="19">
    <location>
        <begin position="366"/>
        <end position="637"/>
    </location>
</feature>
<dbReference type="Proteomes" id="UP000026960">
    <property type="component" value="Chromosome 7"/>
</dbReference>
<dbReference type="SMART" id="SM00220">
    <property type="entry name" value="S_TKc"/>
    <property type="match status" value="1"/>
</dbReference>
<reference evidence="21" key="2">
    <citation type="submission" date="2015-03" db="UniProtKB">
        <authorList>
            <consortium name="EnsemblPlants"/>
        </authorList>
    </citation>
    <scope>IDENTIFICATION</scope>
</reference>
<keyword evidence="7 15" id="KW-0547">Nucleotide-binding</keyword>
<dbReference type="PANTHER" id="PTHR27002:SF126">
    <property type="entry name" value="CYSTEINE-RICH RECEPTOR-LIKE PROTEIN KINASE 6"/>
    <property type="match status" value="1"/>
</dbReference>
<dbReference type="InterPro" id="IPR002902">
    <property type="entry name" value="GNK2"/>
</dbReference>
<keyword evidence="3" id="KW-0808">Transferase</keyword>
<accession>A0A0D3GS22</accession>
<evidence type="ECO:0008006" key="23">
    <source>
        <dbReference type="Google" id="ProtNLM"/>
    </source>
</evidence>
<dbReference type="eggNOG" id="ENOG502QWDY">
    <property type="taxonomic scope" value="Eukaryota"/>
</dbReference>
<evidence type="ECO:0000256" key="7">
    <source>
        <dbReference type="ARBA" id="ARBA00022741"/>
    </source>
</evidence>
<evidence type="ECO:0000313" key="21">
    <source>
        <dbReference type="EnsemblPlants" id="OBART07G17560.1"/>
    </source>
</evidence>
<evidence type="ECO:0000313" key="22">
    <source>
        <dbReference type="Proteomes" id="UP000026960"/>
    </source>
</evidence>
<dbReference type="GO" id="GO:0042742">
    <property type="term" value="P:defense response to bacterium"/>
    <property type="evidence" value="ECO:0007669"/>
    <property type="project" value="EnsemblPlants"/>
</dbReference>
<evidence type="ECO:0000259" key="19">
    <source>
        <dbReference type="PROSITE" id="PS50011"/>
    </source>
</evidence>
<dbReference type="Pfam" id="PF01657">
    <property type="entry name" value="Stress-antifung"/>
    <property type="match status" value="2"/>
</dbReference>
<organism evidence="21">
    <name type="scientific">Oryza barthii</name>
    <dbReference type="NCBI Taxonomy" id="65489"/>
    <lineage>
        <taxon>Eukaryota</taxon>
        <taxon>Viridiplantae</taxon>
        <taxon>Streptophyta</taxon>
        <taxon>Embryophyta</taxon>
        <taxon>Tracheophyta</taxon>
        <taxon>Spermatophyta</taxon>
        <taxon>Magnoliopsida</taxon>
        <taxon>Liliopsida</taxon>
        <taxon>Poales</taxon>
        <taxon>Poaceae</taxon>
        <taxon>BOP clade</taxon>
        <taxon>Oryzoideae</taxon>
        <taxon>Oryzeae</taxon>
        <taxon>Oryzinae</taxon>
        <taxon>Oryza</taxon>
    </lineage>
</organism>
<dbReference type="PROSITE" id="PS00108">
    <property type="entry name" value="PROTEIN_KINASE_ST"/>
    <property type="match status" value="1"/>
</dbReference>
<dbReference type="GO" id="GO:0004674">
    <property type="term" value="F:protein serine/threonine kinase activity"/>
    <property type="evidence" value="ECO:0007669"/>
    <property type="project" value="UniProtKB-KW"/>
</dbReference>
<evidence type="ECO:0000256" key="13">
    <source>
        <dbReference type="ARBA" id="ARBA00023157"/>
    </source>
</evidence>
<evidence type="ECO:0000259" key="20">
    <source>
        <dbReference type="PROSITE" id="PS51473"/>
    </source>
</evidence>
<keyword evidence="22" id="KW-1185">Reference proteome</keyword>
<dbReference type="Gene3D" id="3.30.200.20">
    <property type="entry name" value="Phosphorylase Kinase, domain 1"/>
    <property type="match status" value="1"/>
</dbReference>
<dbReference type="Gramene" id="OBART07G17560.1">
    <property type="protein sequence ID" value="OBART07G17560.1"/>
    <property type="gene ID" value="OBART07G17560"/>
</dbReference>
<dbReference type="PANTHER" id="PTHR27002">
    <property type="entry name" value="RECEPTOR-LIKE SERINE/THREONINE-PROTEIN KINASE SD1-8"/>
    <property type="match status" value="1"/>
</dbReference>
<dbReference type="InterPro" id="IPR017441">
    <property type="entry name" value="Protein_kinase_ATP_BS"/>
</dbReference>
<evidence type="ECO:0000256" key="18">
    <source>
        <dbReference type="SAM" id="SignalP"/>
    </source>
</evidence>
<dbReference type="SUPFAM" id="SSF56112">
    <property type="entry name" value="Protein kinase-like (PK-like)"/>
    <property type="match status" value="1"/>
</dbReference>
<dbReference type="EnsemblPlants" id="OBART07G17560.1">
    <property type="protein sequence ID" value="OBART07G17560.1"/>
    <property type="gene ID" value="OBART07G17560"/>
</dbReference>
<evidence type="ECO:0000256" key="6">
    <source>
        <dbReference type="ARBA" id="ARBA00022737"/>
    </source>
</evidence>
<reference evidence="21" key="1">
    <citation type="journal article" date="2009" name="Rice">
        <title>De Novo Next Generation Sequencing of Plant Genomes.</title>
        <authorList>
            <person name="Rounsley S."/>
            <person name="Marri P.R."/>
            <person name="Yu Y."/>
            <person name="He R."/>
            <person name="Sisneros N."/>
            <person name="Goicoechea J.L."/>
            <person name="Lee S.J."/>
            <person name="Angelova A."/>
            <person name="Kudrna D."/>
            <person name="Luo M."/>
            <person name="Affourtit J."/>
            <person name="Desany B."/>
            <person name="Knight J."/>
            <person name="Niazi F."/>
            <person name="Egholm M."/>
            <person name="Wing R.A."/>
        </authorList>
    </citation>
    <scope>NUCLEOTIDE SEQUENCE [LARGE SCALE GENOMIC DNA]</scope>
    <source>
        <strain evidence="21">cv. IRGC 105608</strain>
    </source>
</reference>
<evidence type="ECO:0000256" key="8">
    <source>
        <dbReference type="ARBA" id="ARBA00022777"/>
    </source>
</evidence>
<evidence type="ECO:0000256" key="15">
    <source>
        <dbReference type="PROSITE-ProRule" id="PRU10141"/>
    </source>
</evidence>
<protein>
    <recommendedName>
        <fullName evidence="23">Cysteine-rich receptor-like protein kinase</fullName>
    </recommendedName>
</protein>
<dbReference type="FunFam" id="3.30.430.20:FF:000004">
    <property type="entry name" value="Receptor-like serine-threonine protein kinase"/>
    <property type="match status" value="1"/>
</dbReference>
<keyword evidence="11 17" id="KW-1133">Transmembrane helix</keyword>
<evidence type="ECO:0000256" key="16">
    <source>
        <dbReference type="SAM" id="MobiDB-lite"/>
    </source>
</evidence>
<dbReference type="GO" id="GO:0005886">
    <property type="term" value="C:plasma membrane"/>
    <property type="evidence" value="ECO:0007669"/>
    <property type="project" value="TreeGrafter"/>
</dbReference>
<keyword evidence="4 17" id="KW-0812">Transmembrane</keyword>
<evidence type="ECO:0000256" key="2">
    <source>
        <dbReference type="ARBA" id="ARBA00022527"/>
    </source>
</evidence>
<keyword evidence="14" id="KW-0325">Glycoprotein</keyword>
<dbReference type="FunFam" id="1.10.510.10:FF:000129">
    <property type="entry name" value="cysteine-rich receptor-like protein kinase 10"/>
    <property type="match status" value="1"/>
</dbReference>
<feature type="binding site" evidence="15">
    <location>
        <position position="394"/>
    </location>
    <ligand>
        <name>ATP</name>
        <dbReference type="ChEBI" id="CHEBI:30616"/>
    </ligand>
</feature>
<keyword evidence="6" id="KW-0677">Repeat</keyword>
<sequence length="698" mass="76621">MRRHRSYLAGVAAAAAATATFLVAVLLHAPLAAGDDEPPPWVLCAPYPPSGNYSRNGTYQANLDLLSTTLPKNTSSSPAMYATGTVGDVPDKVYGLALCRGDANASACERCVAAALRDAPRRCPLVKDVLVFYDLCQLRYSNRDFFLDDDYFVTTYTLQRSRRVGAAAAAAFDAAVAVLVNATADYAAADSSRRYGTGEEEGVDGDSDRPKIYALAQCTPDKTPEVCRTCLSTVIGQLPKEFSGRTGGGMFGVWCNFRYEVFPFFSGRPLLQLPAFVETPPPPPSPSATSGEKTKNRIGTVLAIVMPAIAAILLMVVACFCCWKRIKKRRPEEQTFLSYSVSSDDIQSIDSLILDLPTIRVATDDFADTKMIGQGGFGMVYKGVLPDGQEIAVKRLCQSSRQGIGELKSELILVAKLYHKNLVRLIGVCLEQQEKILVYEYMPNGSLDIVLFDTNKNRKLDWGKRFKIINGIARGLQYLHEDSQLKIVHRDLKASNILLDFDYSPKISDFGLAKIFGGDQSEDVTNRIAGTYGYMAPEYAMRGNYSIKSDVFSFGVLVLEIITGRRNIGSYDSGQDVDLLNLVWEHWTRGNVVELIDPSMGDHPPIEQMLKCIHIGLLCVQKKPASRPTISSVNIMLSSNTVRLPSLSRPAFCIQEVSASDSSNPYSERYARPRHSGYSDNSTVVSSNDLSITELVPR</sequence>
<keyword evidence="8" id="KW-0418">Kinase</keyword>
<dbReference type="CDD" id="cd14066">
    <property type="entry name" value="STKc_IRAK"/>
    <property type="match status" value="1"/>
</dbReference>
<dbReference type="CDD" id="cd23509">
    <property type="entry name" value="Gnk2-like"/>
    <property type="match status" value="2"/>
</dbReference>
<evidence type="ECO:0000256" key="9">
    <source>
        <dbReference type="ARBA" id="ARBA00022821"/>
    </source>
</evidence>
<feature type="domain" description="Gnk2-homologous" evidence="20">
    <location>
        <begin position="154"/>
        <end position="264"/>
    </location>
</feature>
<name>A0A0D3GS22_9ORYZ</name>
<dbReference type="AlphaFoldDB" id="A0A0D3GS22"/>
<dbReference type="PROSITE" id="PS51473">
    <property type="entry name" value="GNK2"/>
    <property type="match status" value="2"/>
</dbReference>